<evidence type="ECO:0000259" key="2">
    <source>
        <dbReference type="Pfam" id="PF00567"/>
    </source>
</evidence>
<proteinExistence type="predicted"/>
<dbReference type="InterPro" id="IPR035437">
    <property type="entry name" value="SNase_OB-fold_sf"/>
</dbReference>
<gene>
    <name evidence="3" type="ORF">NQ314_004151</name>
</gene>
<name>A0AAV8ZMU8_9CUCU</name>
<dbReference type="Proteomes" id="UP001162156">
    <property type="component" value="Unassembled WGS sequence"/>
</dbReference>
<dbReference type="EMBL" id="JANEYF010001228">
    <property type="protein sequence ID" value="KAJ8965399.1"/>
    <property type="molecule type" value="Genomic_DNA"/>
</dbReference>
<sequence>MAKKSKTLEWPQNDQEQQGFTEDDGFVATLLKKVDENGDVESDDEESEVENLVKQKVDVIKVVSPELIYIKFLHLEEQERKLHKELQICYHKERELKASWEEKEDCVIPYNDYYVRGKILEKVEDKYKVNVYDKATELLLPKEEIYVYSNYFRKYPNIVYKSHLARIKPAGGDKWSLSSIEALERMFDKYKDIYATKSTR</sequence>
<dbReference type="AlphaFoldDB" id="A0AAV8ZMU8"/>
<dbReference type="PANTHER" id="PTHR16442:SF1">
    <property type="entry name" value="RING FINGER PROTEIN 17"/>
    <property type="match status" value="1"/>
</dbReference>
<protein>
    <recommendedName>
        <fullName evidence="2">Tudor domain-containing protein</fullName>
    </recommendedName>
</protein>
<dbReference type="Gene3D" id="2.40.50.90">
    <property type="match status" value="1"/>
</dbReference>
<dbReference type="Gene3D" id="2.30.30.140">
    <property type="match status" value="1"/>
</dbReference>
<accession>A0AAV8ZMU8</accession>
<dbReference type="GO" id="GO:0005737">
    <property type="term" value="C:cytoplasm"/>
    <property type="evidence" value="ECO:0007669"/>
    <property type="project" value="UniProtKB-ARBA"/>
</dbReference>
<feature type="compositionally biased region" description="Polar residues" evidence="1">
    <location>
        <begin position="10"/>
        <end position="20"/>
    </location>
</feature>
<evidence type="ECO:0000313" key="3">
    <source>
        <dbReference type="EMBL" id="KAJ8965399.1"/>
    </source>
</evidence>
<dbReference type="SUPFAM" id="SSF63748">
    <property type="entry name" value="Tudor/PWWP/MBT"/>
    <property type="match status" value="1"/>
</dbReference>
<feature type="region of interest" description="Disordered" evidence="1">
    <location>
        <begin position="1"/>
        <end position="22"/>
    </location>
</feature>
<comment type="caution">
    <text evidence="3">The sequence shown here is derived from an EMBL/GenBank/DDBJ whole genome shotgun (WGS) entry which is preliminary data.</text>
</comment>
<dbReference type="PANTHER" id="PTHR16442">
    <property type="entry name" value="RING FINGER PROTEIN 17"/>
    <property type="match status" value="1"/>
</dbReference>
<feature type="domain" description="Tudor" evidence="2">
    <location>
        <begin position="56"/>
        <end position="164"/>
    </location>
</feature>
<evidence type="ECO:0000313" key="4">
    <source>
        <dbReference type="Proteomes" id="UP001162156"/>
    </source>
</evidence>
<evidence type="ECO:0000256" key="1">
    <source>
        <dbReference type="SAM" id="MobiDB-lite"/>
    </source>
</evidence>
<keyword evidence="4" id="KW-1185">Reference proteome</keyword>
<dbReference type="InterPro" id="IPR002999">
    <property type="entry name" value="Tudor"/>
</dbReference>
<dbReference type="Pfam" id="PF00567">
    <property type="entry name" value="TUDOR"/>
    <property type="match status" value="1"/>
</dbReference>
<reference evidence="3" key="1">
    <citation type="journal article" date="2023" name="Insect Mol. Biol.">
        <title>Genome sequencing provides insights into the evolution of gene families encoding plant cell wall-degrading enzymes in longhorned beetles.</title>
        <authorList>
            <person name="Shin N.R."/>
            <person name="Okamura Y."/>
            <person name="Kirsch R."/>
            <person name="Pauchet Y."/>
        </authorList>
    </citation>
    <scope>NUCLEOTIDE SEQUENCE</scope>
    <source>
        <strain evidence="3">RBIC_L_NR</strain>
    </source>
</reference>
<organism evidence="3 4">
    <name type="scientific">Rhamnusium bicolor</name>
    <dbReference type="NCBI Taxonomy" id="1586634"/>
    <lineage>
        <taxon>Eukaryota</taxon>
        <taxon>Metazoa</taxon>
        <taxon>Ecdysozoa</taxon>
        <taxon>Arthropoda</taxon>
        <taxon>Hexapoda</taxon>
        <taxon>Insecta</taxon>
        <taxon>Pterygota</taxon>
        <taxon>Neoptera</taxon>
        <taxon>Endopterygota</taxon>
        <taxon>Coleoptera</taxon>
        <taxon>Polyphaga</taxon>
        <taxon>Cucujiformia</taxon>
        <taxon>Chrysomeloidea</taxon>
        <taxon>Cerambycidae</taxon>
        <taxon>Lepturinae</taxon>
        <taxon>Rhagiini</taxon>
        <taxon>Rhamnusium</taxon>
    </lineage>
</organism>